<reference evidence="3" key="1">
    <citation type="submission" date="2022-11" db="EMBL/GenBank/DDBJ databases">
        <title>Parathalassolutuus dongxingensis gen. nov., sp. nov., a novel member of family Oceanospirillaceae isolated from a coastal shrimp pond in Guangxi, China.</title>
        <authorList>
            <person name="Chen H."/>
        </authorList>
    </citation>
    <scope>NUCLEOTIDE SEQUENCE</scope>
    <source>
        <strain evidence="3">G-43</strain>
    </source>
</reference>
<comment type="caution">
    <text evidence="3">The sequence shown here is derived from an EMBL/GenBank/DDBJ whole genome shotgun (WGS) entry which is preliminary data.</text>
</comment>
<feature type="transmembrane region" description="Helical" evidence="2">
    <location>
        <begin position="93"/>
        <end position="111"/>
    </location>
</feature>
<protein>
    <submittedName>
        <fullName evidence="3">Uncharacterized protein</fullName>
    </submittedName>
</protein>
<sequence>MELLNLLGQMAYTGNTTLMWTMYIVAGLVGVWCWSQVFFWLPRGTLARDIARAAGAVLLLTPAPAVDIGNQYAPAFMVSAFTLMNAGNVKEPGLLTWWCVGLVGGALMVLVTRMLRPKTALAGDVHEEEMEPAPVPRQRPQATRIDPSM</sequence>
<keyword evidence="4" id="KW-1185">Reference proteome</keyword>
<dbReference type="EMBL" id="JAPNOA010000056">
    <property type="protein sequence ID" value="MCY0966764.1"/>
    <property type="molecule type" value="Genomic_DNA"/>
</dbReference>
<dbReference type="RefSeq" id="WP_283174962.1">
    <property type="nucleotide sequence ID" value="NZ_JAPNOA010000056.1"/>
</dbReference>
<dbReference type="Proteomes" id="UP001150830">
    <property type="component" value="Unassembled WGS sequence"/>
</dbReference>
<keyword evidence="2" id="KW-0472">Membrane</keyword>
<accession>A0A9X3EFW5</accession>
<organism evidence="3 4">
    <name type="scientific">Parathalassolituus penaei</name>
    <dbReference type="NCBI Taxonomy" id="2997323"/>
    <lineage>
        <taxon>Bacteria</taxon>
        <taxon>Pseudomonadati</taxon>
        <taxon>Pseudomonadota</taxon>
        <taxon>Gammaproteobacteria</taxon>
        <taxon>Oceanospirillales</taxon>
        <taxon>Oceanospirillaceae</taxon>
        <taxon>Parathalassolituus</taxon>
    </lineage>
</organism>
<evidence type="ECO:0000256" key="2">
    <source>
        <dbReference type="SAM" id="Phobius"/>
    </source>
</evidence>
<feature type="transmembrane region" description="Helical" evidence="2">
    <location>
        <begin position="20"/>
        <end position="41"/>
    </location>
</feature>
<feature type="transmembrane region" description="Helical" evidence="2">
    <location>
        <begin position="53"/>
        <end position="73"/>
    </location>
</feature>
<proteinExistence type="predicted"/>
<keyword evidence="2" id="KW-1133">Transmembrane helix</keyword>
<evidence type="ECO:0000313" key="4">
    <source>
        <dbReference type="Proteomes" id="UP001150830"/>
    </source>
</evidence>
<dbReference type="AlphaFoldDB" id="A0A9X3EFW5"/>
<keyword evidence="2" id="KW-0812">Transmembrane</keyword>
<evidence type="ECO:0000256" key="1">
    <source>
        <dbReference type="SAM" id="MobiDB-lite"/>
    </source>
</evidence>
<name>A0A9X3EFW5_9GAMM</name>
<feature type="region of interest" description="Disordered" evidence="1">
    <location>
        <begin position="125"/>
        <end position="149"/>
    </location>
</feature>
<gene>
    <name evidence="3" type="ORF">OUO13_16400</name>
</gene>
<evidence type="ECO:0000313" key="3">
    <source>
        <dbReference type="EMBL" id="MCY0966764.1"/>
    </source>
</evidence>